<dbReference type="EMBL" id="JAHWGI010001376">
    <property type="protein sequence ID" value="KAK3929085.1"/>
    <property type="molecule type" value="Genomic_DNA"/>
</dbReference>
<name>A0AAE1HYP6_9NEOP</name>
<keyword evidence="2" id="KW-0378">Hydrolase</keyword>
<feature type="region of interest" description="Disordered" evidence="1">
    <location>
        <begin position="1"/>
        <end position="143"/>
    </location>
</feature>
<accession>A0AAE1HYP6</accession>
<feature type="region of interest" description="Disordered" evidence="1">
    <location>
        <begin position="185"/>
        <end position="219"/>
    </location>
</feature>
<evidence type="ECO:0000313" key="3">
    <source>
        <dbReference type="Proteomes" id="UP001219518"/>
    </source>
</evidence>
<dbReference type="Proteomes" id="UP001219518">
    <property type="component" value="Unassembled WGS sequence"/>
</dbReference>
<keyword evidence="2" id="KW-0067">ATP-binding</keyword>
<feature type="compositionally biased region" description="Basic and acidic residues" evidence="1">
    <location>
        <begin position="20"/>
        <end position="131"/>
    </location>
</feature>
<proteinExistence type="predicted"/>
<keyword evidence="2" id="KW-0547">Nucleotide-binding</keyword>
<evidence type="ECO:0000256" key="1">
    <source>
        <dbReference type="SAM" id="MobiDB-lite"/>
    </source>
</evidence>
<sequence>MPAGARERSGGVTLEMPAGARERSGGRSDSRDARRRQGEEWRSDSRDARRRQGEEWRSDSRDARRRQGEEWRSDSRDDRRRQGEEWRSDSRDARRRQGEEWRSDSRDARRRQGEEWRSDSQDARRRQERGEAGSAALGMKVGRDVVQEDSGNARTNDIGNWGEVQLLNGFTDLKNRERFGKMMKFRKSGNSGNSNAGGAGGGAGGGTGGGQLNGVGEPAAPAPAMFSKLKGAGGGAAQGHGPLDTNPISQYYEVGKQTACAGPGLIWKIYDAVRKSDRKTRVWKREIISILLLGARPFSQVKHGKRLFSRLYLGKNHRFQPLTWEAVGKRLSPRLRDLPTASQVRGWKRLESGNAKKYLGIPDFRFAVLKQPLRSIHDDVSDLTFRCLGRDSANDLRRTPAPMENYFLADQEKKISKDQGKSQKEQQQINHKNRRTLEFPVKDLSVSPDDRAREQTGVLRGRSQRVS</sequence>
<gene>
    <name evidence="2" type="ORF">KUF71_017571</name>
</gene>
<keyword evidence="3" id="KW-1185">Reference proteome</keyword>
<feature type="region of interest" description="Disordered" evidence="1">
    <location>
        <begin position="415"/>
        <end position="467"/>
    </location>
</feature>
<dbReference type="GO" id="GO:0004386">
    <property type="term" value="F:helicase activity"/>
    <property type="evidence" value="ECO:0007669"/>
    <property type="project" value="UniProtKB-KW"/>
</dbReference>
<dbReference type="AlphaFoldDB" id="A0AAE1HYP6"/>
<protein>
    <submittedName>
        <fullName evidence="2">ATP-dependent RNA helicase DDX42</fullName>
    </submittedName>
</protein>
<feature type="compositionally biased region" description="Basic and acidic residues" evidence="1">
    <location>
        <begin position="415"/>
        <end position="424"/>
    </location>
</feature>
<reference evidence="2" key="2">
    <citation type="journal article" date="2023" name="BMC Genomics">
        <title>Pest status, molecular evolution, and epigenetic factors derived from the genome assembly of Frankliniella fusca, a thysanopteran phytovirus vector.</title>
        <authorList>
            <person name="Catto M.A."/>
            <person name="Labadie P.E."/>
            <person name="Jacobson A.L."/>
            <person name="Kennedy G.G."/>
            <person name="Srinivasan R."/>
            <person name="Hunt B.G."/>
        </authorList>
    </citation>
    <scope>NUCLEOTIDE SEQUENCE</scope>
    <source>
        <strain evidence="2">PL_HMW_Pooled</strain>
    </source>
</reference>
<feature type="compositionally biased region" description="Gly residues" evidence="1">
    <location>
        <begin position="195"/>
        <end position="213"/>
    </location>
</feature>
<comment type="caution">
    <text evidence="2">The sequence shown here is derived from an EMBL/GenBank/DDBJ whole genome shotgun (WGS) entry which is preliminary data.</text>
</comment>
<organism evidence="2 3">
    <name type="scientific">Frankliniella fusca</name>
    <dbReference type="NCBI Taxonomy" id="407009"/>
    <lineage>
        <taxon>Eukaryota</taxon>
        <taxon>Metazoa</taxon>
        <taxon>Ecdysozoa</taxon>
        <taxon>Arthropoda</taxon>
        <taxon>Hexapoda</taxon>
        <taxon>Insecta</taxon>
        <taxon>Pterygota</taxon>
        <taxon>Neoptera</taxon>
        <taxon>Paraneoptera</taxon>
        <taxon>Thysanoptera</taxon>
        <taxon>Terebrantia</taxon>
        <taxon>Thripoidea</taxon>
        <taxon>Thripidae</taxon>
        <taxon>Frankliniella</taxon>
    </lineage>
</organism>
<keyword evidence="2" id="KW-0347">Helicase</keyword>
<reference evidence="2" key="1">
    <citation type="submission" date="2021-07" db="EMBL/GenBank/DDBJ databases">
        <authorList>
            <person name="Catto M.A."/>
            <person name="Jacobson A."/>
            <person name="Kennedy G."/>
            <person name="Labadie P."/>
            <person name="Hunt B.G."/>
            <person name="Srinivasan R."/>
        </authorList>
    </citation>
    <scope>NUCLEOTIDE SEQUENCE</scope>
    <source>
        <strain evidence="2">PL_HMW_Pooled</strain>
        <tissue evidence="2">Head</tissue>
    </source>
</reference>
<evidence type="ECO:0000313" key="2">
    <source>
        <dbReference type="EMBL" id="KAK3929085.1"/>
    </source>
</evidence>